<evidence type="ECO:0000256" key="2">
    <source>
        <dbReference type="ARBA" id="ARBA00013056"/>
    </source>
</evidence>
<name>A0A816F2Y2_9BILA</name>
<dbReference type="Pfam" id="PF02580">
    <property type="entry name" value="Tyr_Deacylase"/>
    <property type="match status" value="1"/>
</dbReference>
<dbReference type="Gene3D" id="3.50.80.10">
    <property type="entry name" value="D-tyrosyl-tRNA(Tyr) deacylase"/>
    <property type="match status" value="1"/>
</dbReference>
<dbReference type="InterPro" id="IPR023509">
    <property type="entry name" value="DTD-like_sf"/>
</dbReference>
<keyword evidence="5" id="KW-0694">RNA-binding</keyword>
<dbReference type="Proteomes" id="UP000663834">
    <property type="component" value="Unassembled WGS sequence"/>
</dbReference>
<evidence type="ECO:0000256" key="3">
    <source>
        <dbReference type="ARBA" id="ARBA00047676"/>
    </source>
</evidence>
<comment type="similarity">
    <text evidence="1 5">Belongs to the DTD family.</text>
</comment>
<sequence>MRAVIQRVLRASVRVSDELISSIDRGLCVLIGIANDDDQTDIDYIVRKLLTIRLWPSMDGTKNWNRNVVDLDSSLLCISQFTLHATLKGTKPDYHLSMSGEQSKILYEKLLNQLKQSYKTDKIFDGQFGAMMAVNIENDGPVTIILDSRSKKSVPLLVILLMTSQFINVHSSSLSKGTNNNHPMHLRLKRDVGYLQHHELANNYNDDMPSGFDENSPFIYLFTRRQNRKRLIDF</sequence>
<comment type="caution">
    <text evidence="6">The sequence shown here is derived from an EMBL/GenBank/DDBJ whole genome shotgun (WGS) entry which is preliminary data.</text>
</comment>
<dbReference type="EC" id="3.1.1.96" evidence="2 5"/>
<comment type="subcellular location">
    <subcellularLocation>
        <location evidence="5">Cytoplasm</location>
    </subcellularLocation>
</comment>
<dbReference type="NCBIfam" id="TIGR00256">
    <property type="entry name" value="D-aminoacyl-tRNA deacylase"/>
    <property type="match status" value="1"/>
</dbReference>
<dbReference type="GO" id="GO:0000049">
    <property type="term" value="F:tRNA binding"/>
    <property type="evidence" value="ECO:0007669"/>
    <property type="project" value="UniProtKB-KW"/>
</dbReference>
<evidence type="ECO:0000313" key="6">
    <source>
        <dbReference type="EMBL" id="CAF1653851.1"/>
    </source>
</evidence>
<dbReference type="GO" id="GO:0051500">
    <property type="term" value="F:D-tyrosyl-tRNA(Tyr) deacylase activity"/>
    <property type="evidence" value="ECO:0007669"/>
    <property type="project" value="TreeGrafter"/>
</dbReference>
<evidence type="ECO:0000313" key="7">
    <source>
        <dbReference type="Proteomes" id="UP000663834"/>
    </source>
</evidence>
<keyword evidence="5" id="KW-0378">Hydrolase</keyword>
<organism evidence="6 7">
    <name type="scientific">Rotaria magnacalcarata</name>
    <dbReference type="NCBI Taxonomy" id="392030"/>
    <lineage>
        <taxon>Eukaryota</taxon>
        <taxon>Metazoa</taxon>
        <taxon>Spiralia</taxon>
        <taxon>Gnathifera</taxon>
        <taxon>Rotifera</taxon>
        <taxon>Eurotatoria</taxon>
        <taxon>Bdelloidea</taxon>
        <taxon>Philodinida</taxon>
        <taxon>Philodinidae</taxon>
        <taxon>Rotaria</taxon>
    </lineage>
</organism>
<evidence type="ECO:0000256" key="1">
    <source>
        <dbReference type="ARBA" id="ARBA00009673"/>
    </source>
</evidence>
<evidence type="ECO:0000256" key="5">
    <source>
        <dbReference type="RuleBase" id="RU003470"/>
    </source>
</evidence>
<keyword evidence="5" id="KW-0963">Cytoplasm</keyword>
<dbReference type="GO" id="GO:0005737">
    <property type="term" value="C:cytoplasm"/>
    <property type="evidence" value="ECO:0007669"/>
    <property type="project" value="UniProtKB-SubCell"/>
</dbReference>
<dbReference type="AlphaFoldDB" id="A0A816F2Y2"/>
<dbReference type="SUPFAM" id="SSF69500">
    <property type="entry name" value="DTD-like"/>
    <property type="match status" value="1"/>
</dbReference>
<dbReference type="EMBL" id="CAJNOW010016991">
    <property type="protein sequence ID" value="CAF1653851.1"/>
    <property type="molecule type" value="Genomic_DNA"/>
</dbReference>
<gene>
    <name evidence="6" type="ORF">KQP761_LOCUS30520</name>
</gene>
<dbReference type="PANTHER" id="PTHR10472:SF5">
    <property type="entry name" value="D-AMINOACYL-TRNA DEACYLASE 1"/>
    <property type="match status" value="1"/>
</dbReference>
<evidence type="ECO:0000256" key="4">
    <source>
        <dbReference type="ARBA" id="ARBA00048018"/>
    </source>
</evidence>
<dbReference type="PANTHER" id="PTHR10472">
    <property type="entry name" value="D-TYROSYL-TRNA TYR DEACYLASE"/>
    <property type="match status" value="1"/>
</dbReference>
<keyword evidence="5" id="KW-0820">tRNA-binding</keyword>
<dbReference type="InterPro" id="IPR003732">
    <property type="entry name" value="Daa-tRNA_deacyls_DTD"/>
</dbReference>
<comment type="catalytic activity">
    <reaction evidence="3">
        <text>glycyl-tRNA(Ala) + H2O = tRNA(Ala) + glycine + H(+)</text>
        <dbReference type="Rhea" id="RHEA:53744"/>
        <dbReference type="Rhea" id="RHEA-COMP:9657"/>
        <dbReference type="Rhea" id="RHEA-COMP:13640"/>
        <dbReference type="ChEBI" id="CHEBI:15377"/>
        <dbReference type="ChEBI" id="CHEBI:15378"/>
        <dbReference type="ChEBI" id="CHEBI:57305"/>
        <dbReference type="ChEBI" id="CHEBI:78442"/>
        <dbReference type="ChEBI" id="CHEBI:78522"/>
        <dbReference type="EC" id="3.1.1.96"/>
    </reaction>
</comment>
<dbReference type="FunFam" id="3.50.80.10:FF:000001">
    <property type="entry name" value="D-aminoacyl-tRNA deacylase"/>
    <property type="match status" value="1"/>
</dbReference>
<accession>A0A816F2Y2</accession>
<protein>
    <recommendedName>
        <fullName evidence="2 5">D-aminoacyl-tRNA deacylase</fullName>
        <ecNumber evidence="2 5">3.1.1.96</ecNumber>
    </recommendedName>
</protein>
<reference evidence="6" key="1">
    <citation type="submission" date="2021-02" db="EMBL/GenBank/DDBJ databases">
        <authorList>
            <person name="Nowell W R."/>
        </authorList>
    </citation>
    <scope>NUCLEOTIDE SEQUENCE</scope>
</reference>
<proteinExistence type="inferred from homology"/>
<comment type="catalytic activity">
    <reaction evidence="4">
        <text>a D-aminoacyl-tRNA + H2O = a tRNA + a D-alpha-amino acid + H(+)</text>
        <dbReference type="Rhea" id="RHEA:13953"/>
        <dbReference type="Rhea" id="RHEA-COMP:10123"/>
        <dbReference type="Rhea" id="RHEA-COMP:10124"/>
        <dbReference type="ChEBI" id="CHEBI:15377"/>
        <dbReference type="ChEBI" id="CHEBI:15378"/>
        <dbReference type="ChEBI" id="CHEBI:59871"/>
        <dbReference type="ChEBI" id="CHEBI:78442"/>
        <dbReference type="ChEBI" id="CHEBI:79333"/>
        <dbReference type="EC" id="3.1.1.96"/>
    </reaction>
</comment>
<dbReference type="OrthoDB" id="275783at2759"/>